<comment type="catalytic activity">
    <reaction evidence="7">
        <text>cytidine + ATP = CMP + ADP + H(+)</text>
        <dbReference type="Rhea" id="RHEA:24674"/>
        <dbReference type="ChEBI" id="CHEBI:15378"/>
        <dbReference type="ChEBI" id="CHEBI:17562"/>
        <dbReference type="ChEBI" id="CHEBI:30616"/>
        <dbReference type="ChEBI" id="CHEBI:60377"/>
        <dbReference type="ChEBI" id="CHEBI:456216"/>
        <dbReference type="EC" id="2.7.1.48"/>
    </reaction>
</comment>
<dbReference type="GO" id="GO:0004849">
    <property type="term" value="F:uridine kinase activity"/>
    <property type="evidence" value="ECO:0007669"/>
    <property type="project" value="UniProtKB-EC"/>
</dbReference>
<dbReference type="RefSeq" id="NP_001040285.1">
    <property type="nucleotide sequence ID" value="NM_001046820.1"/>
</dbReference>
<comment type="similarity">
    <text evidence="2">Belongs to the uridine kinase family.</text>
</comment>
<dbReference type="Proteomes" id="UP000005204">
    <property type="component" value="Unassembled WGS sequence"/>
</dbReference>
<feature type="region of interest" description="Disordered" evidence="9">
    <location>
        <begin position="198"/>
        <end position="217"/>
    </location>
</feature>
<sequence>MAEKPADYLSTNGFESKTPFLIGVAGGTASGKSTVCQRIMEKLGQQHKEHTERRVVCISQDSFYRSLTAPERLRAERGQFNFDHPDAFDDKKLLATLKDILAGKKVEIPEYDYISNSIRYQLARRVPRDIMERGRDLEQVLNQYMNFVKPAFEEFCLPTKKFADVIIPRGADNLVAIDLIVQHISDYLKKNPSEVLLTGGSSISDSPQRSSKGGRPH</sequence>
<keyword evidence="13" id="KW-1185">Reference proteome</keyword>
<evidence type="ECO:0000256" key="4">
    <source>
        <dbReference type="ARBA" id="ARBA00022679"/>
    </source>
</evidence>
<dbReference type="CDD" id="cd02023">
    <property type="entry name" value="UMPK"/>
    <property type="match status" value="1"/>
</dbReference>
<dbReference type="UniPathway" id="UPA00574">
    <property type="reaction ID" value="UER00637"/>
</dbReference>
<evidence type="ECO:0000256" key="8">
    <source>
        <dbReference type="ARBA" id="ARBA00048909"/>
    </source>
</evidence>
<evidence type="ECO:0000256" key="6">
    <source>
        <dbReference type="ARBA" id="ARBA00022777"/>
    </source>
</evidence>
<evidence type="ECO:0000313" key="11">
    <source>
        <dbReference type="EMBL" id="ABD36371.1"/>
    </source>
</evidence>
<dbReference type="UniPathway" id="UPA00579">
    <property type="reaction ID" value="UER00640"/>
</dbReference>
<dbReference type="AlphaFoldDB" id="Q2F5J6"/>
<name>Q2F5J6_BOMMO</name>
<dbReference type="GeneID" id="692983"/>
<keyword evidence="4" id="KW-0808">Transferase</keyword>
<keyword evidence="6 11" id="KW-0418">Kinase</keyword>
<dbReference type="Pfam" id="PF00485">
    <property type="entry name" value="PRK"/>
    <property type="match status" value="1"/>
</dbReference>
<evidence type="ECO:0000256" key="7">
    <source>
        <dbReference type="ARBA" id="ARBA00047436"/>
    </source>
</evidence>
<dbReference type="GO" id="GO:0044206">
    <property type="term" value="P:UMP salvage"/>
    <property type="evidence" value="ECO:0007669"/>
    <property type="project" value="UniProtKB-UniPathway"/>
</dbReference>
<proteinExistence type="evidence at transcript level"/>
<evidence type="ECO:0000256" key="1">
    <source>
        <dbReference type="ARBA" id="ARBA00004690"/>
    </source>
</evidence>
<reference evidence="13" key="2">
    <citation type="journal article" date="2008" name="Insect Biochem. Mol. Biol.">
        <title>The genome of a lepidopteran model insect, the silkworm Bombyx mori.</title>
        <authorList>
            <consortium name="International Silkworm Genome Consortium"/>
        </authorList>
    </citation>
    <scope>NUCLEOTIDE SEQUENCE [LARGE SCALE GENOMIC DNA]</scope>
    <source>
        <strain evidence="13">p50T</strain>
    </source>
</reference>
<accession>Q2F5J6</accession>
<evidence type="ECO:0000256" key="2">
    <source>
        <dbReference type="ARBA" id="ARBA00005408"/>
    </source>
</evidence>
<protein>
    <recommendedName>
        <fullName evidence="3">uridine/cytidine kinase</fullName>
        <ecNumber evidence="3">2.7.1.48</ecNumber>
    </recommendedName>
</protein>
<dbReference type="InterPro" id="IPR000764">
    <property type="entry name" value="Uridine_kinase-like"/>
</dbReference>
<dbReference type="GO" id="GO:0044211">
    <property type="term" value="P:CTP salvage"/>
    <property type="evidence" value="ECO:0007669"/>
    <property type="project" value="UniProtKB-UniPathway"/>
</dbReference>
<feature type="domain" description="Phosphoribulokinase/uridine kinase" evidence="10">
    <location>
        <begin position="21"/>
        <end position="116"/>
    </location>
</feature>
<dbReference type="PANTHER" id="PTHR10285">
    <property type="entry name" value="URIDINE KINASE"/>
    <property type="match status" value="1"/>
</dbReference>
<comment type="pathway">
    <text evidence="1">Pyrimidine metabolism; UMP biosynthesis via salvage pathway; UMP from uridine: step 1/1.</text>
</comment>
<dbReference type="Gene3D" id="3.40.50.300">
    <property type="entry name" value="P-loop containing nucleotide triphosphate hydrolases"/>
    <property type="match status" value="2"/>
</dbReference>
<feature type="compositionally biased region" description="Polar residues" evidence="9">
    <location>
        <begin position="199"/>
        <end position="211"/>
    </location>
</feature>
<dbReference type="SUPFAM" id="SSF52540">
    <property type="entry name" value="P-loop containing nucleoside triphosphate hydrolases"/>
    <property type="match status" value="1"/>
</dbReference>
<evidence type="ECO:0000256" key="3">
    <source>
        <dbReference type="ARBA" id="ARBA00012137"/>
    </source>
</evidence>
<dbReference type="InterPro" id="IPR027417">
    <property type="entry name" value="P-loop_NTPase"/>
</dbReference>
<dbReference type="GO" id="GO:0005524">
    <property type="term" value="F:ATP binding"/>
    <property type="evidence" value="ECO:0007669"/>
    <property type="project" value="InterPro"/>
</dbReference>
<dbReference type="EnsemblMetazoa" id="NM_001046820.1">
    <property type="protein sequence ID" value="NP_001040285.1"/>
    <property type="gene ID" value="LOC692983"/>
</dbReference>
<dbReference type="KEGG" id="bmor:692983"/>
<evidence type="ECO:0000259" key="10">
    <source>
        <dbReference type="Pfam" id="PF00485"/>
    </source>
</evidence>
<dbReference type="CTD" id="42894"/>
<reference evidence="11" key="1">
    <citation type="submission" date="2005-11" db="EMBL/GenBank/DDBJ databases">
        <title>Blast silkworm EST database for functional genes.</title>
        <authorList>
            <person name="Niu B.L."/>
            <person name="Meng Z.Q."/>
            <person name="Weng H.B."/>
            <person name="Shen W.F."/>
            <person name="He L.H."/>
            <person name="Zheng K.F."/>
            <person name="Ye S.T."/>
            <person name="Lin T.B."/>
            <person name="Chen J.E."/>
        </authorList>
    </citation>
    <scope>NUCLEOTIDE SEQUENCE</scope>
</reference>
<organism evidence="11">
    <name type="scientific">Bombyx mori</name>
    <name type="common">Silk moth</name>
    <dbReference type="NCBI Taxonomy" id="7091"/>
    <lineage>
        <taxon>Eukaryota</taxon>
        <taxon>Metazoa</taxon>
        <taxon>Ecdysozoa</taxon>
        <taxon>Arthropoda</taxon>
        <taxon>Hexapoda</taxon>
        <taxon>Insecta</taxon>
        <taxon>Pterygota</taxon>
        <taxon>Neoptera</taxon>
        <taxon>Endopterygota</taxon>
        <taxon>Lepidoptera</taxon>
        <taxon>Glossata</taxon>
        <taxon>Ditrysia</taxon>
        <taxon>Bombycoidea</taxon>
        <taxon>Bombycidae</taxon>
        <taxon>Bombycinae</taxon>
        <taxon>Bombyx</taxon>
    </lineage>
</organism>
<evidence type="ECO:0000313" key="13">
    <source>
        <dbReference type="Proteomes" id="UP000005204"/>
    </source>
</evidence>
<keyword evidence="5" id="KW-0547">Nucleotide-binding</keyword>
<dbReference type="EMBL" id="DQ311427">
    <property type="protein sequence ID" value="ABD36371.1"/>
    <property type="molecule type" value="mRNA"/>
</dbReference>
<reference evidence="12" key="3">
    <citation type="submission" date="2022-06" db="UniProtKB">
        <authorList>
            <consortium name="EnsemblMetazoa"/>
        </authorList>
    </citation>
    <scope>IDENTIFICATION</scope>
    <source>
        <strain evidence="12">p50T (Dazao)</strain>
    </source>
</reference>
<dbReference type="PRINTS" id="PR00988">
    <property type="entry name" value="URIDINKINASE"/>
</dbReference>
<dbReference type="InterPro" id="IPR006083">
    <property type="entry name" value="PRK/URK"/>
</dbReference>
<evidence type="ECO:0000313" key="12">
    <source>
        <dbReference type="EnsemblMetazoa" id="NP_001040285.1"/>
    </source>
</evidence>
<comment type="catalytic activity">
    <reaction evidence="8">
        <text>uridine + ATP = UMP + ADP + H(+)</text>
        <dbReference type="Rhea" id="RHEA:16825"/>
        <dbReference type="ChEBI" id="CHEBI:15378"/>
        <dbReference type="ChEBI" id="CHEBI:16704"/>
        <dbReference type="ChEBI" id="CHEBI:30616"/>
        <dbReference type="ChEBI" id="CHEBI:57865"/>
        <dbReference type="ChEBI" id="CHEBI:456216"/>
        <dbReference type="EC" id="2.7.1.48"/>
    </reaction>
</comment>
<dbReference type="EC" id="2.7.1.48" evidence="3"/>
<evidence type="ECO:0000256" key="5">
    <source>
        <dbReference type="ARBA" id="ARBA00022741"/>
    </source>
</evidence>
<evidence type="ECO:0000256" key="9">
    <source>
        <dbReference type="SAM" id="MobiDB-lite"/>
    </source>
</evidence>